<evidence type="ECO:0000256" key="1">
    <source>
        <dbReference type="ARBA" id="ARBA00001970"/>
    </source>
</evidence>
<sequence length="243" mass="26493">MESDHPFLPAESPSQSRSPCPALNALANHGYLPRSGKGIDMMTLLTALTSVYNVSYPLALLLAVPAFLIYGKLDTSSSALPWKWGVTLELASLSQFGMLRIAHTASLAHPNVPSHTPDPQLVRDVVSRAHKDIGGSEPGLNLHDLANIRVEREAGAGEPLDSLHGQIAQGESALVYLVLRNHYGAGDMVPISRIAQWFGEERLPDNWWQEVRPPQTVGLAETRRTADEVKEIMSAVRATRPRA</sequence>
<evidence type="ECO:0000256" key="6">
    <source>
        <dbReference type="ARBA" id="ARBA00023004"/>
    </source>
</evidence>
<evidence type="ECO:0000256" key="2">
    <source>
        <dbReference type="ARBA" id="ARBA00022559"/>
    </source>
</evidence>
<evidence type="ECO:0000256" key="3">
    <source>
        <dbReference type="ARBA" id="ARBA00022617"/>
    </source>
</evidence>
<evidence type="ECO:0000313" key="10">
    <source>
        <dbReference type="Proteomes" id="UP001465976"/>
    </source>
</evidence>
<feature type="domain" description="Heme haloperoxidase family profile" evidence="8">
    <location>
        <begin position="3"/>
        <end position="224"/>
    </location>
</feature>
<dbReference type="PANTHER" id="PTHR33577:SF9">
    <property type="entry name" value="PEROXIDASE STCC"/>
    <property type="match status" value="1"/>
</dbReference>
<dbReference type="InterPro" id="IPR036851">
    <property type="entry name" value="Chloroperoxidase-like_sf"/>
</dbReference>
<dbReference type="PANTHER" id="PTHR33577">
    <property type="entry name" value="STERIGMATOCYSTIN BIOSYNTHESIS PEROXIDASE STCC-RELATED"/>
    <property type="match status" value="1"/>
</dbReference>
<organism evidence="9 10">
    <name type="scientific">Marasmius crinis-equi</name>
    <dbReference type="NCBI Taxonomy" id="585013"/>
    <lineage>
        <taxon>Eukaryota</taxon>
        <taxon>Fungi</taxon>
        <taxon>Dikarya</taxon>
        <taxon>Basidiomycota</taxon>
        <taxon>Agaricomycotina</taxon>
        <taxon>Agaricomycetes</taxon>
        <taxon>Agaricomycetidae</taxon>
        <taxon>Agaricales</taxon>
        <taxon>Marasmiineae</taxon>
        <taxon>Marasmiaceae</taxon>
        <taxon>Marasmius</taxon>
    </lineage>
</organism>
<evidence type="ECO:0000256" key="4">
    <source>
        <dbReference type="ARBA" id="ARBA00022723"/>
    </source>
</evidence>
<dbReference type="InterPro" id="IPR000028">
    <property type="entry name" value="Chloroperoxidase"/>
</dbReference>
<gene>
    <name evidence="9" type="ORF">V5O48_010513</name>
</gene>
<name>A0ABR3F899_9AGAR</name>
<dbReference type="Gene3D" id="1.10.489.10">
    <property type="entry name" value="Chloroperoxidase-like"/>
    <property type="match status" value="1"/>
</dbReference>
<dbReference type="Pfam" id="PF01328">
    <property type="entry name" value="Peroxidase_2"/>
    <property type="match status" value="1"/>
</dbReference>
<proteinExistence type="inferred from homology"/>
<comment type="similarity">
    <text evidence="7">Belongs to the chloroperoxidase family.</text>
</comment>
<dbReference type="Proteomes" id="UP001465976">
    <property type="component" value="Unassembled WGS sequence"/>
</dbReference>
<dbReference type="SUPFAM" id="SSF47571">
    <property type="entry name" value="Cloroperoxidase"/>
    <property type="match status" value="1"/>
</dbReference>
<keyword evidence="2" id="KW-0575">Peroxidase</keyword>
<keyword evidence="5" id="KW-0560">Oxidoreductase</keyword>
<comment type="cofactor">
    <cofactor evidence="1">
        <name>heme b</name>
        <dbReference type="ChEBI" id="CHEBI:60344"/>
    </cofactor>
</comment>
<keyword evidence="6" id="KW-0408">Iron</keyword>
<accession>A0ABR3F899</accession>
<evidence type="ECO:0000259" key="8">
    <source>
        <dbReference type="PROSITE" id="PS51405"/>
    </source>
</evidence>
<dbReference type="PROSITE" id="PS51405">
    <property type="entry name" value="HEME_HALOPEROXIDASE"/>
    <property type="match status" value="1"/>
</dbReference>
<keyword evidence="4" id="KW-0479">Metal-binding</keyword>
<comment type="caution">
    <text evidence="9">The sequence shown here is derived from an EMBL/GenBank/DDBJ whole genome shotgun (WGS) entry which is preliminary data.</text>
</comment>
<reference evidence="9 10" key="1">
    <citation type="submission" date="2024-02" db="EMBL/GenBank/DDBJ databases">
        <title>A draft genome for the cacao thread blight pathogen Marasmius crinis-equi.</title>
        <authorList>
            <person name="Cohen S.P."/>
            <person name="Baruah I.K."/>
            <person name="Amoako-Attah I."/>
            <person name="Bukari Y."/>
            <person name="Meinhardt L.W."/>
            <person name="Bailey B.A."/>
        </authorList>
    </citation>
    <scope>NUCLEOTIDE SEQUENCE [LARGE SCALE GENOMIC DNA]</scope>
    <source>
        <strain evidence="9 10">GH-76</strain>
    </source>
</reference>
<keyword evidence="3" id="KW-0349">Heme</keyword>
<evidence type="ECO:0000256" key="7">
    <source>
        <dbReference type="ARBA" id="ARBA00025795"/>
    </source>
</evidence>
<evidence type="ECO:0000313" key="9">
    <source>
        <dbReference type="EMBL" id="KAL0571444.1"/>
    </source>
</evidence>
<protein>
    <recommendedName>
        <fullName evidence="8">Heme haloperoxidase family profile domain-containing protein</fullName>
    </recommendedName>
</protein>
<evidence type="ECO:0000256" key="5">
    <source>
        <dbReference type="ARBA" id="ARBA00023002"/>
    </source>
</evidence>
<dbReference type="EMBL" id="JBAHYK010000770">
    <property type="protein sequence ID" value="KAL0571444.1"/>
    <property type="molecule type" value="Genomic_DNA"/>
</dbReference>
<keyword evidence="10" id="KW-1185">Reference proteome</keyword>